<feature type="transmembrane region" description="Helical" evidence="9">
    <location>
        <begin position="131"/>
        <end position="157"/>
    </location>
</feature>
<evidence type="ECO:0000256" key="2">
    <source>
        <dbReference type="ARBA" id="ARBA00022448"/>
    </source>
</evidence>
<keyword evidence="3" id="KW-1003">Cell membrane</keyword>
<comment type="subcellular location">
    <subcellularLocation>
        <location evidence="1 9">Cell inner membrane</location>
        <topology evidence="1 9">Multi-pass membrane protein</topology>
    </subcellularLocation>
</comment>
<evidence type="ECO:0000256" key="8">
    <source>
        <dbReference type="ARBA" id="ARBA00038436"/>
    </source>
</evidence>
<comment type="similarity">
    <text evidence="8 9">Belongs to the TRAP transporter small permease family.</text>
</comment>
<evidence type="ECO:0000256" key="7">
    <source>
        <dbReference type="ARBA" id="ARBA00023136"/>
    </source>
</evidence>
<dbReference type="PANTHER" id="PTHR35011">
    <property type="entry name" value="2,3-DIKETO-L-GULONATE TRAP TRANSPORTER SMALL PERMEASE PROTEIN YIAM"/>
    <property type="match status" value="1"/>
</dbReference>
<organism evidence="11 12">
    <name type="scientific">Brucella cytisi</name>
    <dbReference type="NCBI Taxonomy" id="407152"/>
    <lineage>
        <taxon>Bacteria</taxon>
        <taxon>Pseudomonadati</taxon>
        <taxon>Pseudomonadota</taxon>
        <taxon>Alphaproteobacteria</taxon>
        <taxon>Hyphomicrobiales</taxon>
        <taxon>Brucellaceae</taxon>
        <taxon>Brucella/Ochrobactrum group</taxon>
        <taxon>Brucella</taxon>
    </lineage>
</organism>
<dbReference type="Pfam" id="PF04290">
    <property type="entry name" value="DctQ"/>
    <property type="match status" value="1"/>
</dbReference>
<dbReference type="InterPro" id="IPR007387">
    <property type="entry name" value="TRAP_DctQ"/>
</dbReference>
<evidence type="ECO:0000256" key="1">
    <source>
        <dbReference type="ARBA" id="ARBA00004429"/>
    </source>
</evidence>
<dbReference type="InterPro" id="IPR055348">
    <property type="entry name" value="DctQ"/>
</dbReference>
<evidence type="ECO:0000256" key="5">
    <source>
        <dbReference type="ARBA" id="ARBA00022692"/>
    </source>
</evidence>
<dbReference type="Proteomes" id="UP000182985">
    <property type="component" value="Unassembled WGS sequence"/>
</dbReference>
<keyword evidence="7 9" id="KW-0472">Membrane</keyword>
<gene>
    <name evidence="11" type="ORF">BLA27_27030</name>
</gene>
<evidence type="ECO:0000256" key="3">
    <source>
        <dbReference type="ARBA" id="ARBA00022475"/>
    </source>
</evidence>
<dbReference type="GO" id="GO:0015740">
    <property type="term" value="P:C4-dicarboxylate transport"/>
    <property type="evidence" value="ECO:0007669"/>
    <property type="project" value="TreeGrafter"/>
</dbReference>
<dbReference type="EMBL" id="MOEC01000055">
    <property type="protein sequence ID" value="OIS90375.1"/>
    <property type="molecule type" value="Genomic_DNA"/>
</dbReference>
<comment type="function">
    <text evidence="9">Part of the tripartite ATP-independent periplasmic (TRAP) transport system.</text>
</comment>
<keyword evidence="5 9" id="KW-0812">Transmembrane</keyword>
<feature type="transmembrane region" description="Helical" evidence="9">
    <location>
        <begin position="50"/>
        <end position="68"/>
    </location>
</feature>
<dbReference type="GO" id="GO:0005886">
    <property type="term" value="C:plasma membrane"/>
    <property type="evidence" value="ECO:0007669"/>
    <property type="project" value="UniProtKB-SubCell"/>
</dbReference>
<name>A0A1J6HQB8_9HYPH</name>
<protein>
    <recommendedName>
        <fullName evidence="9">TRAP transporter small permease protein</fullName>
    </recommendedName>
</protein>
<comment type="subunit">
    <text evidence="9">The complex comprises the extracytoplasmic solute receptor protein and the two transmembrane proteins.</text>
</comment>
<feature type="transmembrane region" description="Helical" evidence="9">
    <location>
        <begin position="7"/>
        <end position="30"/>
    </location>
</feature>
<dbReference type="AlphaFoldDB" id="A0A1J6HQB8"/>
<dbReference type="PANTHER" id="PTHR35011:SF10">
    <property type="entry name" value="TRAP TRANSPORTER SMALL PERMEASE PROTEIN"/>
    <property type="match status" value="1"/>
</dbReference>
<proteinExistence type="inferred from homology"/>
<keyword evidence="6 9" id="KW-1133">Transmembrane helix</keyword>
<feature type="transmembrane region" description="Helical" evidence="9">
    <location>
        <begin position="89"/>
        <end position="111"/>
    </location>
</feature>
<accession>A0A1J6HQB8</accession>
<evidence type="ECO:0000313" key="11">
    <source>
        <dbReference type="EMBL" id="OIS90375.1"/>
    </source>
</evidence>
<dbReference type="GO" id="GO:0022857">
    <property type="term" value="F:transmembrane transporter activity"/>
    <property type="evidence" value="ECO:0007669"/>
    <property type="project" value="UniProtKB-UniRule"/>
</dbReference>
<evidence type="ECO:0000313" key="12">
    <source>
        <dbReference type="Proteomes" id="UP000182985"/>
    </source>
</evidence>
<evidence type="ECO:0000256" key="4">
    <source>
        <dbReference type="ARBA" id="ARBA00022519"/>
    </source>
</evidence>
<keyword evidence="12" id="KW-1185">Reference proteome</keyword>
<feature type="domain" description="Tripartite ATP-independent periplasmic transporters DctQ component" evidence="10">
    <location>
        <begin position="26"/>
        <end position="155"/>
    </location>
</feature>
<comment type="caution">
    <text evidence="11">The sequence shown here is derived from an EMBL/GenBank/DDBJ whole genome shotgun (WGS) entry which is preliminary data.</text>
</comment>
<evidence type="ECO:0000256" key="6">
    <source>
        <dbReference type="ARBA" id="ARBA00022989"/>
    </source>
</evidence>
<reference evidence="11 12" key="1">
    <citation type="submission" date="2016-10" db="EMBL/GenBank/DDBJ databases">
        <title>The Draft Genome Sequence of the Potato Rhizosphere Bacteria Ochrobactrum sp. IPA7.2.</title>
        <authorList>
            <person name="Gogoleva N.E."/>
            <person name="Khlopko Y.A."/>
            <person name="Burygin G.L."/>
            <person name="Plotnikov A.O."/>
        </authorList>
    </citation>
    <scope>NUCLEOTIDE SEQUENCE [LARGE SCALE GENOMIC DNA]</scope>
    <source>
        <strain evidence="11 12">IPA7.2</strain>
    </source>
</reference>
<evidence type="ECO:0000259" key="10">
    <source>
        <dbReference type="Pfam" id="PF04290"/>
    </source>
</evidence>
<keyword evidence="4 9" id="KW-0997">Cell inner membrane</keyword>
<sequence length="172" mass="19015">MVGFNRILNCIARVTGWIALLFLGFMMLAITIDVVARALMGRAVPGLFEMSELSMVMVVFMGLGLTLIDDAHIRVTMLTDRLPHQWSRIATGMSWLFAALTFAMLAWPSSVEAAYSLSIREFRWGAVQMPIWWAKIAVAAGLWFAAIQALVHALLVASGARQNQTHTNIVAH</sequence>
<keyword evidence="2 9" id="KW-0813">Transport</keyword>
<dbReference type="RefSeq" id="WP_071634453.1">
    <property type="nucleotide sequence ID" value="NZ_MOEC01000055.1"/>
</dbReference>
<evidence type="ECO:0000256" key="9">
    <source>
        <dbReference type="RuleBase" id="RU369079"/>
    </source>
</evidence>
<dbReference type="OrthoDB" id="6385730at2"/>